<protein>
    <submittedName>
        <fullName evidence="1">Uncharacterized protein</fullName>
    </submittedName>
</protein>
<sequence>MKRGPKTLKLYSGQSRLMLKALSAHLGAPGVGWKQKRELASLAAETVAVSLLYPPNDPALVAMRQRSHTVLDPCRTPFPRRIYL</sequence>
<gene>
    <name evidence="1" type="ORF">BJX68DRAFT_229576</name>
</gene>
<dbReference type="EMBL" id="JBFXLR010000007">
    <property type="protein sequence ID" value="KAL2856855.1"/>
    <property type="molecule type" value="Genomic_DNA"/>
</dbReference>
<dbReference type="Proteomes" id="UP001610444">
    <property type="component" value="Unassembled WGS sequence"/>
</dbReference>
<name>A0ABR4KX55_9EURO</name>
<reference evidence="1 2" key="1">
    <citation type="submission" date="2024-07" db="EMBL/GenBank/DDBJ databases">
        <title>Section-level genome sequencing and comparative genomics of Aspergillus sections Usti and Cavernicolus.</title>
        <authorList>
            <consortium name="Lawrence Berkeley National Laboratory"/>
            <person name="Nybo J.L."/>
            <person name="Vesth T.C."/>
            <person name="Theobald S."/>
            <person name="Frisvad J.C."/>
            <person name="Larsen T.O."/>
            <person name="Kjaerboelling I."/>
            <person name="Rothschild-Mancinelli K."/>
            <person name="Lyhne E.K."/>
            <person name="Kogle M.E."/>
            <person name="Barry K."/>
            <person name="Clum A."/>
            <person name="Na H."/>
            <person name="Ledsgaard L."/>
            <person name="Lin J."/>
            <person name="Lipzen A."/>
            <person name="Kuo A."/>
            <person name="Riley R."/>
            <person name="Mondo S."/>
            <person name="LaButti K."/>
            <person name="Haridas S."/>
            <person name="Pangalinan J."/>
            <person name="Salamov A.A."/>
            <person name="Simmons B.A."/>
            <person name="Magnuson J.K."/>
            <person name="Chen J."/>
            <person name="Drula E."/>
            <person name="Henrissat B."/>
            <person name="Wiebenga A."/>
            <person name="Lubbers R.J."/>
            <person name="Gomes A.C."/>
            <person name="Macurrencykelacurrency M.R."/>
            <person name="Stajich J."/>
            <person name="Grigoriev I.V."/>
            <person name="Mortensen U.H."/>
            <person name="De vries R.P."/>
            <person name="Baker S.E."/>
            <person name="Andersen M.R."/>
        </authorList>
    </citation>
    <scope>NUCLEOTIDE SEQUENCE [LARGE SCALE GENOMIC DNA]</scope>
    <source>
        <strain evidence="1 2">CBS 756.74</strain>
    </source>
</reference>
<organism evidence="1 2">
    <name type="scientific">Aspergillus pseudodeflectus</name>
    <dbReference type="NCBI Taxonomy" id="176178"/>
    <lineage>
        <taxon>Eukaryota</taxon>
        <taxon>Fungi</taxon>
        <taxon>Dikarya</taxon>
        <taxon>Ascomycota</taxon>
        <taxon>Pezizomycotina</taxon>
        <taxon>Eurotiomycetes</taxon>
        <taxon>Eurotiomycetidae</taxon>
        <taxon>Eurotiales</taxon>
        <taxon>Aspergillaceae</taxon>
        <taxon>Aspergillus</taxon>
        <taxon>Aspergillus subgen. Nidulantes</taxon>
    </lineage>
</organism>
<proteinExistence type="predicted"/>
<dbReference type="RefSeq" id="XP_070902719.1">
    <property type="nucleotide sequence ID" value="XM_071039060.1"/>
</dbReference>
<accession>A0ABR4KX55</accession>
<evidence type="ECO:0000313" key="1">
    <source>
        <dbReference type="EMBL" id="KAL2856855.1"/>
    </source>
</evidence>
<comment type="caution">
    <text evidence="1">The sequence shown here is derived from an EMBL/GenBank/DDBJ whole genome shotgun (WGS) entry which is preliminary data.</text>
</comment>
<keyword evidence="2" id="KW-1185">Reference proteome</keyword>
<dbReference type="GeneID" id="98154224"/>
<evidence type="ECO:0000313" key="2">
    <source>
        <dbReference type="Proteomes" id="UP001610444"/>
    </source>
</evidence>